<reference evidence="2" key="1">
    <citation type="journal article" date="2019" name="Sci. Rep.">
        <title>Draft genome of Tanacetum cinerariifolium, the natural source of mosquito coil.</title>
        <authorList>
            <person name="Yamashiro T."/>
            <person name="Shiraishi A."/>
            <person name="Satake H."/>
            <person name="Nakayama K."/>
        </authorList>
    </citation>
    <scope>NUCLEOTIDE SEQUENCE</scope>
</reference>
<keyword evidence="2" id="KW-0548">Nucleotidyltransferase</keyword>
<keyword evidence="2" id="KW-0695">RNA-directed DNA polymerase</keyword>
<sequence>MNYLKEKIRAWIKVKNDSSKNYKKTLKEELDDIDLLLDKGEGNSDVLNKRMYVSKLLQDLDKLESMEVAQKAKIKWAIERDENSKYYHGILNKKRSQVAIRGILVDGIWIDSPCLVKKNNVTREEIKRVVWDCGVDKSPSPDGFTFGFYRRYWSFMEKDVDEAIFYFFQYGTFLKGGNSSFISLILKMQDAKMVKDFRAITLIGNLYKIIAKILENRLVIVLGDIKKKQTFIFKVDFEKAYDSVCWNYLDGILKKISFGDRWCGWIQSCLRSSRGLVIVNGSPTREFQFHRGLKQGDPLSPLLFILIMESLHISVQRVVDTGMFRGISMGLSLKLSHLFYADDVFFMGPWSDSNIDIIVHVLECFYRALGLRINMNKSKLMGISMANVNVDQAATKIGCATLKAHFSYIGSKVGGLMSRVQSWNEIVNNLVARLSKWKMKTLSIRAD</sequence>
<organism evidence="2">
    <name type="scientific">Tanacetum cinerariifolium</name>
    <name type="common">Dalmatian daisy</name>
    <name type="synonym">Chrysanthemum cinerariifolium</name>
    <dbReference type="NCBI Taxonomy" id="118510"/>
    <lineage>
        <taxon>Eukaryota</taxon>
        <taxon>Viridiplantae</taxon>
        <taxon>Streptophyta</taxon>
        <taxon>Embryophyta</taxon>
        <taxon>Tracheophyta</taxon>
        <taxon>Spermatophyta</taxon>
        <taxon>Magnoliopsida</taxon>
        <taxon>eudicotyledons</taxon>
        <taxon>Gunneridae</taxon>
        <taxon>Pentapetalae</taxon>
        <taxon>asterids</taxon>
        <taxon>campanulids</taxon>
        <taxon>Asterales</taxon>
        <taxon>Asteraceae</taxon>
        <taxon>Asteroideae</taxon>
        <taxon>Anthemideae</taxon>
        <taxon>Anthemidinae</taxon>
        <taxon>Tanacetum</taxon>
    </lineage>
</organism>
<dbReference type="PROSITE" id="PS50878">
    <property type="entry name" value="RT_POL"/>
    <property type="match status" value="1"/>
</dbReference>
<dbReference type="SUPFAM" id="SSF56672">
    <property type="entry name" value="DNA/RNA polymerases"/>
    <property type="match status" value="1"/>
</dbReference>
<dbReference type="InterPro" id="IPR000477">
    <property type="entry name" value="RT_dom"/>
</dbReference>
<protein>
    <submittedName>
        <fullName evidence="2">RNA-directed DNA polymerase, eukaryota</fullName>
    </submittedName>
</protein>
<feature type="domain" description="Reverse transcriptase" evidence="1">
    <location>
        <begin position="166"/>
        <end position="413"/>
    </location>
</feature>
<dbReference type="EMBL" id="BKCJ010000470">
    <property type="protein sequence ID" value="GEU33492.1"/>
    <property type="molecule type" value="Genomic_DNA"/>
</dbReference>
<evidence type="ECO:0000313" key="2">
    <source>
        <dbReference type="EMBL" id="GEU33492.1"/>
    </source>
</evidence>
<proteinExistence type="predicted"/>
<dbReference type="GO" id="GO:0003964">
    <property type="term" value="F:RNA-directed DNA polymerase activity"/>
    <property type="evidence" value="ECO:0007669"/>
    <property type="project" value="UniProtKB-KW"/>
</dbReference>
<dbReference type="AlphaFoldDB" id="A0A6L2J9W1"/>
<accession>A0A6L2J9W1</accession>
<gene>
    <name evidence="2" type="ORF">Tci_005470</name>
</gene>
<keyword evidence="2" id="KW-0808">Transferase</keyword>
<name>A0A6L2J9W1_TANCI</name>
<dbReference type="Pfam" id="PF00078">
    <property type="entry name" value="RVT_1"/>
    <property type="match status" value="1"/>
</dbReference>
<dbReference type="PANTHER" id="PTHR46890">
    <property type="entry name" value="NON-LTR RETROLELEMENT REVERSE TRANSCRIPTASE-LIKE PROTEIN-RELATED"/>
    <property type="match status" value="1"/>
</dbReference>
<dbReference type="InterPro" id="IPR052343">
    <property type="entry name" value="Retrotransposon-Effector_Assoc"/>
</dbReference>
<dbReference type="InterPro" id="IPR043502">
    <property type="entry name" value="DNA/RNA_pol_sf"/>
</dbReference>
<dbReference type="PANTHER" id="PTHR46890:SF50">
    <property type="entry name" value="RNA-DIRECTED DNA POLYMERASE, EUKARYOTA, REVERSE TRANSCRIPTASE ZINC-BINDING DOMAIN PROTEIN-RELATED"/>
    <property type="match status" value="1"/>
</dbReference>
<evidence type="ECO:0000259" key="1">
    <source>
        <dbReference type="PROSITE" id="PS50878"/>
    </source>
</evidence>
<comment type="caution">
    <text evidence="2">The sequence shown here is derived from an EMBL/GenBank/DDBJ whole genome shotgun (WGS) entry which is preliminary data.</text>
</comment>